<dbReference type="GO" id="GO:0008714">
    <property type="term" value="F:AMP nucleosidase activity"/>
    <property type="evidence" value="ECO:0007669"/>
    <property type="project" value="UniProtKB-EC"/>
</dbReference>
<dbReference type="SUPFAM" id="SSF102405">
    <property type="entry name" value="MCP/YpsA-like"/>
    <property type="match status" value="1"/>
</dbReference>
<gene>
    <name evidence="4" type="ORF">SAMN02745119_03101</name>
</gene>
<dbReference type="PANTHER" id="PTHR43393">
    <property type="entry name" value="CYTOKININ RIBOSIDE 5'-MONOPHOSPHATE PHOSPHORIBOHYDROLASE"/>
    <property type="match status" value="1"/>
</dbReference>
<dbReference type="GO" id="GO:0005829">
    <property type="term" value="C:cytosol"/>
    <property type="evidence" value="ECO:0007669"/>
    <property type="project" value="TreeGrafter"/>
</dbReference>
<dbReference type="PANTHER" id="PTHR43393:SF2">
    <property type="entry name" value="CYTOKININ RIBOSIDE 5'-MONOPHOSPHATE PHOSPHORIBOHYDROLASE"/>
    <property type="match status" value="1"/>
</dbReference>
<evidence type="ECO:0000256" key="3">
    <source>
        <dbReference type="ARBA" id="ARBA00031983"/>
    </source>
</evidence>
<proteinExistence type="predicted"/>
<dbReference type="EMBL" id="FUWR01000026">
    <property type="protein sequence ID" value="SKA20052.1"/>
    <property type="molecule type" value="Genomic_DNA"/>
</dbReference>
<dbReference type="Pfam" id="PF03641">
    <property type="entry name" value="Lysine_decarbox"/>
    <property type="match status" value="1"/>
</dbReference>
<protein>
    <recommendedName>
        <fullName evidence="3">AMP nucleosidase</fullName>
        <ecNumber evidence="2">3.2.2.4</ecNumber>
    </recommendedName>
    <alternativeName>
        <fullName evidence="3">AMP nucleosidase</fullName>
    </alternativeName>
</protein>
<accession>A0A1T4RVR8</accession>
<evidence type="ECO:0000256" key="1">
    <source>
        <dbReference type="ARBA" id="ARBA00000274"/>
    </source>
</evidence>
<dbReference type="GO" id="GO:0009691">
    <property type="term" value="P:cytokinin biosynthetic process"/>
    <property type="evidence" value="ECO:0007669"/>
    <property type="project" value="InterPro"/>
</dbReference>
<sequence>MELSFSHTNEEVDKLIDRLITATGGVTHPHLVRELVISSLKIGQETTYLPDLKLINRTLREMRYTTRVFSPYRDRKKVTVFGSARTRPEEPIYQTCIRFSRLLAEHNWMIITGGGPGIMQAGNEGAGSENSFAVNIKLPFEQSANPVMQNTPRLVTYKYFFNRKVAFVKESDAVAVFPGGFGTLDEAMEVFTLVQTGKTSPKPLVLVDDGDGFWEQFFEFVKEQLLAKGLISGEDFSIFTITKSETEAAAVIEGFYKNYHSIRFHDDLIVVRLTKELQPEQLDLLEQEFPELILPGGRIVSCEPLLVEDDEPELALLPRINFPFNHFHYGLLIAFINRINTF</sequence>
<dbReference type="NCBIfam" id="TIGR00730">
    <property type="entry name" value="Rossman fold protein, TIGR00730 family"/>
    <property type="match status" value="1"/>
</dbReference>
<dbReference type="InterPro" id="IPR052341">
    <property type="entry name" value="LOG_family_nucleotidases"/>
</dbReference>
<dbReference type="EC" id="3.2.2.4" evidence="2"/>
<evidence type="ECO:0000256" key="2">
    <source>
        <dbReference type="ARBA" id="ARBA00011985"/>
    </source>
</evidence>
<dbReference type="OrthoDB" id="9801098at2"/>
<dbReference type="InterPro" id="IPR031100">
    <property type="entry name" value="LOG_fam"/>
</dbReference>
<dbReference type="InterPro" id="IPR005269">
    <property type="entry name" value="LOG"/>
</dbReference>
<evidence type="ECO:0000313" key="4">
    <source>
        <dbReference type="EMBL" id="SKA20052.1"/>
    </source>
</evidence>
<name>A0A1T4RVR8_9BACT</name>
<reference evidence="5" key="1">
    <citation type="submission" date="2017-02" db="EMBL/GenBank/DDBJ databases">
        <authorList>
            <person name="Varghese N."/>
            <person name="Submissions S."/>
        </authorList>
    </citation>
    <scope>NUCLEOTIDE SEQUENCE [LARGE SCALE GENOMIC DNA]</scope>
    <source>
        <strain evidence="5">ATCC BAA-34</strain>
    </source>
</reference>
<dbReference type="AlphaFoldDB" id="A0A1T4RVR8"/>
<organism evidence="4 5">
    <name type="scientific">Trichlorobacter thiogenes</name>
    <dbReference type="NCBI Taxonomy" id="115783"/>
    <lineage>
        <taxon>Bacteria</taxon>
        <taxon>Pseudomonadati</taxon>
        <taxon>Thermodesulfobacteriota</taxon>
        <taxon>Desulfuromonadia</taxon>
        <taxon>Geobacterales</taxon>
        <taxon>Geobacteraceae</taxon>
        <taxon>Trichlorobacter</taxon>
    </lineage>
</organism>
<dbReference type="STRING" id="115783.SAMN02745119_03101"/>
<keyword evidence="5" id="KW-1185">Reference proteome</keyword>
<evidence type="ECO:0000313" key="5">
    <source>
        <dbReference type="Proteomes" id="UP000190102"/>
    </source>
</evidence>
<comment type="catalytic activity">
    <reaction evidence="1">
        <text>AMP + H2O = D-ribose 5-phosphate + adenine</text>
        <dbReference type="Rhea" id="RHEA:20129"/>
        <dbReference type="ChEBI" id="CHEBI:15377"/>
        <dbReference type="ChEBI" id="CHEBI:16708"/>
        <dbReference type="ChEBI" id="CHEBI:78346"/>
        <dbReference type="ChEBI" id="CHEBI:456215"/>
        <dbReference type="EC" id="3.2.2.4"/>
    </reaction>
</comment>
<dbReference type="Proteomes" id="UP000190102">
    <property type="component" value="Unassembled WGS sequence"/>
</dbReference>
<dbReference type="Gene3D" id="3.40.50.450">
    <property type="match status" value="1"/>
</dbReference>
<dbReference type="RefSeq" id="WP_078791321.1">
    <property type="nucleotide sequence ID" value="NZ_FUWR01000026.1"/>
</dbReference>